<dbReference type="GO" id="GO:0016746">
    <property type="term" value="F:acyltransferase activity"/>
    <property type="evidence" value="ECO:0007669"/>
    <property type="project" value="UniProtKB-KW"/>
</dbReference>
<dbReference type="Proteomes" id="UP000010366">
    <property type="component" value="Chromosome"/>
</dbReference>
<evidence type="ECO:0000313" key="2">
    <source>
        <dbReference type="EMBL" id="AFY92210.1"/>
    </source>
</evidence>
<protein>
    <submittedName>
        <fullName evidence="2">Pyruvate/2-oxoglutarate dehydrogenase complex, dihydrolipoamide acyltransferase component</fullName>
    </submittedName>
</protein>
<keyword evidence="3" id="KW-1185">Reference proteome</keyword>
<feature type="domain" description="2-oxoacid dehydrogenase acyltransferase catalytic" evidence="1">
    <location>
        <begin position="211"/>
        <end position="288"/>
    </location>
</feature>
<evidence type="ECO:0000259" key="1">
    <source>
        <dbReference type="Pfam" id="PF00198"/>
    </source>
</evidence>
<accession>K9UBJ5</accession>
<sequence>MIGWKTLEQATVRHLLGIIASADMKQIEPIGNFEKRNFPSFRNPTIDTMIWGRQRHHVPILLEIDVTAARSAIHHHKAQTGQGISFTGWIVKCIVQAISEHKYVHALRQGQRQLVIFDDVDVTIIIERTVSGEKLPMPYIIRKANEKTVAQIHAEIRAAQKSTVASGEVQVGSPRAAWMMRLFTIVPKFVRDWLFWQPVFRDPFLFKRMMGTVSVTSLSMFGGGGMSWGIPIGIHPLLIAVGGIAKRPGVIDEQIVIREYVGLTVMFDHDVTDGAPVARFIKNLRELMAGGYGLAEAGDMS</sequence>
<dbReference type="InterPro" id="IPR001078">
    <property type="entry name" value="2-oxoacid_DH_actylTfrase"/>
</dbReference>
<name>K9UBJ5_CHAP6</name>
<dbReference type="RefSeq" id="WP_015158402.1">
    <property type="nucleotide sequence ID" value="NC_019697.1"/>
</dbReference>
<dbReference type="InterPro" id="IPR023213">
    <property type="entry name" value="CAT-like_dom_sf"/>
</dbReference>
<dbReference type="KEGG" id="cmp:Cha6605_0959"/>
<feature type="domain" description="2-oxoacid dehydrogenase acyltransferase catalytic" evidence="1">
    <location>
        <begin position="57"/>
        <end position="161"/>
    </location>
</feature>
<dbReference type="SUPFAM" id="SSF52777">
    <property type="entry name" value="CoA-dependent acyltransferases"/>
    <property type="match status" value="1"/>
</dbReference>
<organism evidence="2 3">
    <name type="scientific">Chamaesiphon minutus (strain ATCC 27169 / PCC 6605)</name>
    <dbReference type="NCBI Taxonomy" id="1173020"/>
    <lineage>
        <taxon>Bacteria</taxon>
        <taxon>Bacillati</taxon>
        <taxon>Cyanobacteriota</taxon>
        <taxon>Cyanophyceae</taxon>
        <taxon>Gomontiellales</taxon>
        <taxon>Chamaesiphonaceae</taxon>
        <taxon>Chamaesiphon</taxon>
    </lineage>
</organism>
<reference evidence="2 3" key="1">
    <citation type="submission" date="2012-05" db="EMBL/GenBank/DDBJ databases">
        <title>Finished chromosome of genome of Chamaesiphon sp. PCC 6605.</title>
        <authorList>
            <consortium name="US DOE Joint Genome Institute"/>
            <person name="Gugger M."/>
            <person name="Coursin T."/>
            <person name="Rippka R."/>
            <person name="Tandeau De Marsac N."/>
            <person name="Huntemann M."/>
            <person name="Wei C.-L."/>
            <person name="Han J."/>
            <person name="Detter J.C."/>
            <person name="Han C."/>
            <person name="Tapia R."/>
            <person name="Chen A."/>
            <person name="Kyrpides N."/>
            <person name="Mavromatis K."/>
            <person name="Markowitz V."/>
            <person name="Szeto E."/>
            <person name="Ivanova N."/>
            <person name="Pagani I."/>
            <person name="Pati A."/>
            <person name="Goodwin L."/>
            <person name="Nordberg H.P."/>
            <person name="Cantor M.N."/>
            <person name="Hua S.X."/>
            <person name="Woyke T."/>
            <person name="Kerfeld C.A."/>
        </authorList>
    </citation>
    <scope>NUCLEOTIDE SEQUENCE [LARGE SCALE GENOMIC DNA]</scope>
    <source>
        <strain evidence="3">ATCC 27169 / PCC 6605</strain>
    </source>
</reference>
<dbReference type="eggNOG" id="COG0508">
    <property type="taxonomic scope" value="Bacteria"/>
</dbReference>
<proteinExistence type="predicted"/>
<keyword evidence="2" id="KW-0012">Acyltransferase</keyword>
<dbReference type="EMBL" id="CP003600">
    <property type="protein sequence ID" value="AFY92210.1"/>
    <property type="molecule type" value="Genomic_DNA"/>
</dbReference>
<keyword evidence="2" id="KW-0808">Transferase</keyword>
<dbReference type="HOGENOM" id="CLU_016733_2_3_3"/>
<dbReference type="Gene3D" id="3.30.559.10">
    <property type="entry name" value="Chloramphenicol acetyltransferase-like domain"/>
    <property type="match status" value="1"/>
</dbReference>
<dbReference type="Pfam" id="PF00198">
    <property type="entry name" value="2-oxoacid_dh"/>
    <property type="match status" value="2"/>
</dbReference>
<dbReference type="AlphaFoldDB" id="K9UBJ5"/>
<keyword evidence="2" id="KW-0670">Pyruvate</keyword>
<gene>
    <name evidence="2" type="ORF">Cha6605_0959</name>
</gene>
<dbReference type="STRING" id="1173020.Cha6605_0959"/>
<evidence type="ECO:0000313" key="3">
    <source>
        <dbReference type="Proteomes" id="UP000010366"/>
    </source>
</evidence>